<dbReference type="SMART" id="SM00471">
    <property type="entry name" value="HDc"/>
    <property type="match status" value="1"/>
</dbReference>
<feature type="transmembrane region" description="Helical" evidence="1">
    <location>
        <begin position="12"/>
        <end position="32"/>
    </location>
</feature>
<gene>
    <name evidence="3" type="ORF">GCM10011502_17670</name>
</gene>
<sequence length="947" mass="107786">MPLIHARFSLRVYISCLFSILIILLGSVLIYAQHRHNSSYVMANSQQRLAVLEQQLSQRLSYSLQNINTALTLMQSNNVTLAATAQDPGRWWPLLRPLLAANPHVVRFYVGEPDGRGLFFHRVADQPTHTSFTPPLSTRLILDIMAPGLATQRFYFDQDDQQLNQTEVNATENIDPFDVRSRPWYSPTLSRPGMHLTAPYLFHGSNTPGLTLSVGDADQQRVWAADLQLTDLNSVLDQGLPGARILLLQAPGLEVLADSTAKGMASPLSAIQDLSGFSVLTKNPDLGSWQHETAGETWLGQQQPLKLDIPAFSSLDLRLATLIPYRTLMVDALRFNREQAWLTLLIVILSLPLVIMASRAISRPMKHIADDMKAIQAFDFTTLKQRRYFYKELDEQAQTMTMMSRALAGFIKELHSLSQSDDFNNLLQRVATGITHLSNGRRCLIYRARQQENEHSLELLDKHRQHRITLPDLAEGHDLSAFMLQTFADQALRFEPPWLLYDRFGQLNGAIMLGMRHGAPALSAGKRRFIAHYCDFANIALEDMSLFEQQQRMTESMIRVLATGIDAKSPHTSKHCQRVPELTLMLARAAHHSQTGDYADFHLSDQQWEALYLAAWLHDCGKLVTPEHVLNKATKLETLYNRIHEIRTRFEVLKRDADIRYWQGLANGENEAELAKRRQQQQQQLDDDFAFIAQLNKGDIKTGPDQQARLTHIAEQRWLRTLNNRLGLSWEEEQRLGHETPLPVWESLLDDKPEHHVPYLAKERIEQNNSWQITMLQPRLKQHLGERYNLAIAHGTLTAEERYIINAHVVHTLIMLSELHYPAHLSDVPVLAASHHERMDGTGYPRGIKAGDLPLQARIMALADVFEALTASDRPYKQANSLQKTLSIMANMVKKQHLDPVLFRFFVEQEIYLQYASQYLAAEQQDQINKQQVLAAAGLQPTTKQED</sequence>
<dbReference type="InterPro" id="IPR037522">
    <property type="entry name" value="HD_GYP_dom"/>
</dbReference>
<reference evidence="4" key="1">
    <citation type="journal article" date="2019" name="Int. J. Syst. Evol. Microbiol.">
        <title>The Global Catalogue of Microorganisms (GCM) 10K type strain sequencing project: providing services to taxonomists for standard genome sequencing and annotation.</title>
        <authorList>
            <consortium name="The Broad Institute Genomics Platform"/>
            <consortium name="The Broad Institute Genome Sequencing Center for Infectious Disease"/>
            <person name="Wu L."/>
            <person name="Ma J."/>
        </authorList>
    </citation>
    <scope>NUCLEOTIDE SEQUENCE [LARGE SCALE GENOMIC DNA]</scope>
    <source>
        <strain evidence="4">CGMCC 1.15923</strain>
    </source>
</reference>
<dbReference type="InterPro" id="IPR052020">
    <property type="entry name" value="Cyclic_di-GMP/3'3'-cGAMP_PDE"/>
</dbReference>
<evidence type="ECO:0000259" key="2">
    <source>
        <dbReference type="PROSITE" id="PS51832"/>
    </source>
</evidence>
<dbReference type="SUPFAM" id="SSF109604">
    <property type="entry name" value="HD-domain/PDEase-like"/>
    <property type="match status" value="2"/>
</dbReference>
<dbReference type="PANTHER" id="PTHR45228:SF5">
    <property type="entry name" value="CYCLIC DI-GMP PHOSPHODIESTERASE VC_1348-RELATED"/>
    <property type="match status" value="1"/>
</dbReference>
<accession>A0ABQ1ILN6</accession>
<protein>
    <submittedName>
        <fullName evidence="3">Phosphodiesterase</fullName>
    </submittedName>
</protein>
<keyword evidence="1" id="KW-0812">Transmembrane</keyword>
<evidence type="ECO:0000313" key="3">
    <source>
        <dbReference type="EMBL" id="GGB44841.1"/>
    </source>
</evidence>
<dbReference type="Pfam" id="PF13487">
    <property type="entry name" value="HD_5"/>
    <property type="match status" value="1"/>
</dbReference>
<evidence type="ECO:0000256" key="1">
    <source>
        <dbReference type="SAM" id="Phobius"/>
    </source>
</evidence>
<feature type="transmembrane region" description="Helical" evidence="1">
    <location>
        <begin position="340"/>
        <end position="358"/>
    </location>
</feature>
<dbReference type="SUPFAM" id="SSF55781">
    <property type="entry name" value="GAF domain-like"/>
    <property type="match status" value="1"/>
</dbReference>
<dbReference type="InterPro" id="IPR003607">
    <property type="entry name" value="HD/PDEase_dom"/>
</dbReference>
<dbReference type="PANTHER" id="PTHR45228">
    <property type="entry name" value="CYCLIC DI-GMP PHOSPHODIESTERASE TM_0186-RELATED"/>
    <property type="match status" value="1"/>
</dbReference>
<dbReference type="PROSITE" id="PS51832">
    <property type="entry name" value="HD_GYP"/>
    <property type="match status" value="1"/>
</dbReference>
<feature type="domain" description="HD-GYP" evidence="2">
    <location>
        <begin position="713"/>
        <end position="921"/>
    </location>
</feature>
<dbReference type="Gene3D" id="1.10.3210.10">
    <property type="entry name" value="Hypothetical protein af1432"/>
    <property type="match status" value="2"/>
</dbReference>
<dbReference type="Proteomes" id="UP000646152">
    <property type="component" value="Unassembled WGS sequence"/>
</dbReference>
<organism evidence="3 4">
    <name type="scientific">Oceanisphaera marina</name>
    <dbReference type="NCBI Taxonomy" id="2017550"/>
    <lineage>
        <taxon>Bacteria</taxon>
        <taxon>Pseudomonadati</taxon>
        <taxon>Pseudomonadota</taxon>
        <taxon>Gammaproteobacteria</taxon>
        <taxon>Aeromonadales</taxon>
        <taxon>Aeromonadaceae</taxon>
        <taxon>Oceanisphaera</taxon>
    </lineage>
</organism>
<evidence type="ECO:0000313" key="4">
    <source>
        <dbReference type="Proteomes" id="UP000646152"/>
    </source>
</evidence>
<dbReference type="CDD" id="cd00077">
    <property type="entry name" value="HDc"/>
    <property type="match status" value="2"/>
</dbReference>
<proteinExistence type="predicted"/>
<name>A0ABQ1ILN6_9GAMM</name>
<keyword evidence="4" id="KW-1185">Reference proteome</keyword>
<keyword evidence="1" id="KW-0472">Membrane</keyword>
<dbReference type="RefSeq" id="WP_188629753.1">
    <property type="nucleotide sequence ID" value="NZ_BMKE01000013.1"/>
</dbReference>
<comment type="caution">
    <text evidence="3">The sequence shown here is derived from an EMBL/GenBank/DDBJ whole genome shotgun (WGS) entry which is preliminary data.</text>
</comment>
<dbReference type="Gene3D" id="3.30.450.20">
    <property type="entry name" value="PAS domain"/>
    <property type="match status" value="1"/>
</dbReference>
<dbReference type="EMBL" id="BMKE01000013">
    <property type="protein sequence ID" value="GGB44841.1"/>
    <property type="molecule type" value="Genomic_DNA"/>
</dbReference>
<keyword evidence="1" id="KW-1133">Transmembrane helix</keyword>